<dbReference type="PANTHER" id="PTHR46502">
    <property type="entry name" value="C2 DOMAIN-CONTAINING"/>
    <property type="match status" value="1"/>
</dbReference>
<dbReference type="CDD" id="cd04049">
    <property type="entry name" value="C2_putative_Elicitor-responsive_gene"/>
    <property type="match status" value="1"/>
</dbReference>
<dbReference type="GO" id="GO:0046872">
    <property type="term" value="F:metal ion binding"/>
    <property type="evidence" value="ECO:0007669"/>
    <property type="project" value="UniProtKB-KW"/>
</dbReference>
<sequence>MPSGILEVQLVDARGLRKTDFLNKIDPYVLIQYKTQERKSSVARGQGSSPVWNEKFTFRVDYPGDGNQCKLVFKIMDRDTFTRDDFVGEASMYVEELLMEGVERGQVELRPSRQRVTLADKTYYGEIRVGVSFTRKEPYSLFLYLNFRIGFTDGRRRSRRIRRVETQRVMRKAAVDR</sequence>
<protein>
    <recommendedName>
        <fullName evidence="3">C2 domain-containing protein</fullName>
    </recommendedName>
</protein>
<proteinExistence type="predicted"/>
<accession>A0AAV7F4J2</accession>
<evidence type="ECO:0000256" key="2">
    <source>
        <dbReference type="ARBA" id="ARBA00022837"/>
    </source>
</evidence>
<organism evidence="4 5">
    <name type="scientific">Aristolochia fimbriata</name>
    <name type="common">White veined hardy Dutchman's pipe vine</name>
    <dbReference type="NCBI Taxonomy" id="158543"/>
    <lineage>
        <taxon>Eukaryota</taxon>
        <taxon>Viridiplantae</taxon>
        <taxon>Streptophyta</taxon>
        <taxon>Embryophyta</taxon>
        <taxon>Tracheophyta</taxon>
        <taxon>Spermatophyta</taxon>
        <taxon>Magnoliopsida</taxon>
        <taxon>Magnoliidae</taxon>
        <taxon>Piperales</taxon>
        <taxon>Aristolochiaceae</taxon>
        <taxon>Aristolochia</taxon>
    </lineage>
</organism>
<feature type="domain" description="C2" evidence="3">
    <location>
        <begin position="1"/>
        <end position="109"/>
    </location>
</feature>
<gene>
    <name evidence="4" type="ORF">H6P81_007601</name>
</gene>
<name>A0AAV7F4J2_ARIFI</name>
<dbReference type="AlphaFoldDB" id="A0AAV7F4J2"/>
<dbReference type="Proteomes" id="UP000825729">
    <property type="component" value="Unassembled WGS sequence"/>
</dbReference>
<dbReference type="PANTHER" id="PTHR46502:SF15">
    <property type="entry name" value="16 KDA PHLOEM PROTEIN 1"/>
    <property type="match status" value="1"/>
</dbReference>
<reference evidence="4 5" key="1">
    <citation type="submission" date="2021-07" db="EMBL/GenBank/DDBJ databases">
        <title>The Aristolochia fimbriata genome: insights into angiosperm evolution, floral development and chemical biosynthesis.</title>
        <authorList>
            <person name="Jiao Y."/>
        </authorList>
    </citation>
    <scope>NUCLEOTIDE SEQUENCE [LARGE SCALE GENOMIC DNA]</scope>
    <source>
        <strain evidence="4">IBCAS-2021</strain>
        <tissue evidence="4">Leaf</tissue>
    </source>
</reference>
<dbReference type="SUPFAM" id="SSF49562">
    <property type="entry name" value="C2 domain (Calcium/lipid-binding domain, CaLB)"/>
    <property type="match status" value="1"/>
</dbReference>
<dbReference type="Gene3D" id="2.60.40.150">
    <property type="entry name" value="C2 domain"/>
    <property type="match status" value="1"/>
</dbReference>
<dbReference type="InterPro" id="IPR000008">
    <property type="entry name" value="C2_dom"/>
</dbReference>
<evidence type="ECO:0000313" key="4">
    <source>
        <dbReference type="EMBL" id="KAG9454697.1"/>
    </source>
</evidence>
<dbReference type="Pfam" id="PF00168">
    <property type="entry name" value="C2"/>
    <property type="match status" value="1"/>
</dbReference>
<dbReference type="InterPro" id="IPR035892">
    <property type="entry name" value="C2_domain_sf"/>
</dbReference>
<dbReference type="SMART" id="SM00239">
    <property type="entry name" value="C2"/>
    <property type="match status" value="1"/>
</dbReference>
<dbReference type="PROSITE" id="PS50004">
    <property type="entry name" value="C2"/>
    <property type="match status" value="1"/>
</dbReference>
<dbReference type="EMBL" id="JAINDJ010000003">
    <property type="protein sequence ID" value="KAG9454697.1"/>
    <property type="molecule type" value="Genomic_DNA"/>
</dbReference>
<comment type="caution">
    <text evidence="4">The sequence shown here is derived from an EMBL/GenBank/DDBJ whole genome shotgun (WGS) entry which is preliminary data.</text>
</comment>
<evidence type="ECO:0000313" key="5">
    <source>
        <dbReference type="Proteomes" id="UP000825729"/>
    </source>
</evidence>
<keyword evidence="2" id="KW-0106">Calcium</keyword>
<keyword evidence="5" id="KW-1185">Reference proteome</keyword>
<keyword evidence="1" id="KW-0479">Metal-binding</keyword>
<evidence type="ECO:0000259" key="3">
    <source>
        <dbReference type="PROSITE" id="PS50004"/>
    </source>
</evidence>
<evidence type="ECO:0000256" key="1">
    <source>
        <dbReference type="ARBA" id="ARBA00022723"/>
    </source>
</evidence>